<dbReference type="AlphaFoldDB" id="G0QRL5"/>
<evidence type="ECO:0000313" key="3">
    <source>
        <dbReference type="Proteomes" id="UP000008983"/>
    </source>
</evidence>
<protein>
    <recommendedName>
        <fullName evidence="4">Transmembrane protein</fullName>
    </recommendedName>
</protein>
<feature type="transmembrane region" description="Helical" evidence="1">
    <location>
        <begin position="21"/>
        <end position="45"/>
    </location>
</feature>
<evidence type="ECO:0008006" key="4">
    <source>
        <dbReference type="Google" id="ProtNLM"/>
    </source>
</evidence>
<organism evidence="2 3">
    <name type="scientific">Ichthyophthirius multifiliis</name>
    <name type="common">White spot disease agent</name>
    <name type="synonym">Ich</name>
    <dbReference type="NCBI Taxonomy" id="5932"/>
    <lineage>
        <taxon>Eukaryota</taxon>
        <taxon>Sar</taxon>
        <taxon>Alveolata</taxon>
        <taxon>Ciliophora</taxon>
        <taxon>Intramacronucleata</taxon>
        <taxon>Oligohymenophorea</taxon>
        <taxon>Hymenostomatida</taxon>
        <taxon>Ophryoglenina</taxon>
        <taxon>Ichthyophthirius</taxon>
    </lineage>
</organism>
<name>G0QRL5_ICHMU</name>
<reference evidence="2 3" key="1">
    <citation type="submission" date="2011-07" db="EMBL/GenBank/DDBJ databases">
        <authorList>
            <person name="Coyne R."/>
            <person name="Brami D."/>
            <person name="Johnson J."/>
            <person name="Hostetler J."/>
            <person name="Hannick L."/>
            <person name="Clark T."/>
            <person name="Cassidy-Hanley D."/>
            <person name="Inman J."/>
        </authorList>
    </citation>
    <scope>NUCLEOTIDE SEQUENCE [LARGE SCALE GENOMIC DNA]</scope>
    <source>
        <strain evidence="2 3">G5</strain>
    </source>
</reference>
<proteinExistence type="predicted"/>
<dbReference type="RefSeq" id="XP_004035622.1">
    <property type="nucleotide sequence ID" value="XM_004035574.1"/>
</dbReference>
<keyword evidence="1" id="KW-0812">Transmembrane</keyword>
<gene>
    <name evidence="2" type="ORF">IMG5_095010</name>
</gene>
<sequence>IKIKKSYFPSIIRRSPIILNIPFLIQLIDIIIIIITQLLINYLLIFSKIVLQINHTPTQIDILWVYIIKNIIKKRNNGNHLNIFFFNIFFICTGKSQIFFLINSLIFQTIIICQLFQLQINQKFNLSKKDFSSQFSGQNILNSKGISSKKVKKGSVFSKTEQKYSFSSQLQYNKNHQKDQLQSTQQPYLLPYVNEKGCDSGFKSRAKSNQIGGGKCQFYQPFVYNNFFQKISFKTLFLKSFHFLANLFYQSDIKQPYFLDFQTILANSFNQITVSVLLLIQVDNNSSFSSNKNLKTRCFCTFLNVPLFQTIILVGNRFKAYLKPSKNKIFHSFYSLQSLFMFKCSSKIHFLISYFSYLLQIFFIFNKVLNNFFLDFFENFLSYLTSQYIINKSFSNSNRSQQFFQKIISGTGNDLNLHKLLNLANYFTLGLQLDKSKDFIILLPFTKGIQTIKTANQGHFSNTLVPQWAIRYPYKSSMDIFSVEGRVSWLKEEVIINKL</sequence>
<feature type="non-terminal residue" evidence="2">
    <location>
        <position position="1"/>
    </location>
</feature>
<dbReference type="Proteomes" id="UP000008983">
    <property type="component" value="Unassembled WGS sequence"/>
</dbReference>
<evidence type="ECO:0000313" key="2">
    <source>
        <dbReference type="EMBL" id="EGR32136.1"/>
    </source>
</evidence>
<dbReference type="EMBL" id="GL983776">
    <property type="protein sequence ID" value="EGR32136.1"/>
    <property type="molecule type" value="Genomic_DNA"/>
</dbReference>
<dbReference type="InParanoid" id="G0QRL5"/>
<evidence type="ECO:0000256" key="1">
    <source>
        <dbReference type="SAM" id="Phobius"/>
    </source>
</evidence>
<dbReference type="GeneID" id="14908289"/>
<keyword evidence="1" id="KW-1133">Transmembrane helix</keyword>
<accession>G0QRL5</accession>
<keyword evidence="1" id="KW-0472">Membrane</keyword>
<keyword evidence="3" id="KW-1185">Reference proteome</keyword>